<dbReference type="SMR" id="A0A8J5R5H4"/>
<dbReference type="InterPro" id="IPR000215">
    <property type="entry name" value="Serpin_fam"/>
</dbReference>
<reference evidence="5" key="1">
    <citation type="submission" date="2020-03" db="EMBL/GenBank/DDBJ databases">
        <authorList>
            <person name="Chebbi M.A."/>
            <person name="Drezen J.M."/>
        </authorList>
    </citation>
    <scope>NUCLEOTIDE SEQUENCE</scope>
    <source>
        <tissue evidence="5">Whole body</tissue>
    </source>
</reference>
<dbReference type="OrthoDB" id="671595at2759"/>
<dbReference type="Proteomes" id="UP000729913">
    <property type="component" value="Unassembled WGS sequence"/>
</dbReference>
<dbReference type="PANTHER" id="PTHR11461:SF211">
    <property type="entry name" value="GH10112P-RELATED"/>
    <property type="match status" value="1"/>
</dbReference>
<dbReference type="Pfam" id="PF00079">
    <property type="entry name" value="Serpin"/>
    <property type="match status" value="1"/>
</dbReference>
<comment type="caution">
    <text evidence="5">The sequence shown here is derived from an EMBL/GenBank/DDBJ whole genome shotgun (WGS) entry which is preliminary data.</text>
</comment>
<evidence type="ECO:0000259" key="4">
    <source>
        <dbReference type="SMART" id="SM00093"/>
    </source>
</evidence>
<reference evidence="5" key="2">
    <citation type="submission" date="2021-04" db="EMBL/GenBank/DDBJ databases">
        <title>Genome-wide patterns of bracovirus chromosomal integration into multiple host tissues during parasitism.</title>
        <authorList>
            <person name="Chebbi M.A.C."/>
        </authorList>
    </citation>
    <scope>NUCLEOTIDE SEQUENCE</scope>
    <source>
        <tissue evidence="5">Whole body</tissue>
    </source>
</reference>
<dbReference type="AlphaFoldDB" id="A0A8J5R5H4"/>
<evidence type="ECO:0000313" key="5">
    <source>
        <dbReference type="EMBL" id="KAG8039128.1"/>
    </source>
</evidence>
<feature type="domain" description="Serpin" evidence="4">
    <location>
        <begin position="3"/>
        <end position="337"/>
    </location>
</feature>
<keyword evidence="3" id="KW-0732">Signal</keyword>
<evidence type="ECO:0000313" key="6">
    <source>
        <dbReference type="Proteomes" id="UP000729913"/>
    </source>
</evidence>
<feature type="signal peptide" evidence="3">
    <location>
        <begin position="1"/>
        <end position="20"/>
    </location>
</feature>
<dbReference type="EMBL" id="JAAOIC020000039">
    <property type="protein sequence ID" value="KAG8039128.1"/>
    <property type="molecule type" value="Genomic_DNA"/>
</dbReference>
<dbReference type="CDD" id="cd19601">
    <property type="entry name" value="serpin42Da-like"/>
    <property type="match status" value="1"/>
</dbReference>
<dbReference type="GO" id="GO:0005615">
    <property type="term" value="C:extracellular space"/>
    <property type="evidence" value="ECO:0007669"/>
    <property type="project" value="InterPro"/>
</dbReference>
<comment type="similarity">
    <text evidence="1 2">Belongs to the serpin family.</text>
</comment>
<dbReference type="PANTHER" id="PTHR11461">
    <property type="entry name" value="SERINE PROTEASE INHIBITOR, SERPIN"/>
    <property type="match status" value="1"/>
</dbReference>
<dbReference type="SMART" id="SM00093">
    <property type="entry name" value="SERPIN"/>
    <property type="match status" value="1"/>
</dbReference>
<feature type="chain" id="PRO_5035168652" description="Serpin domain-containing protein" evidence="3">
    <location>
        <begin position="21"/>
        <end position="339"/>
    </location>
</feature>
<gene>
    <name evidence="5" type="ORF">G9C98_003435</name>
</gene>
<dbReference type="GO" id="GO:0004867">
    <property type="term" value="F:serine-type endopeptidase inhibitor activity"/>
    <property type="evidence" value="ECO:0007669"/>
    <property type="project" value="InterPro"/>
</dbReference>
<name>A0A8J5R5H4_9HYME</name>
<evidence type="ECO:0000256" key="3">
    <source>
        <dbReference type="SAM" id="SignalP"/>
    </source>
</evidence>
<evidence type="ECO:0000256" key="2">
    <source>
        <dbReference type="RuleBase" id="RU000411"/>
    </source>
</evidence>
<protein>
    <recommendedName>
        <fullName evidence="4">Serpin domain-containing protein</fullName>
    </recommendedName>
</protein>
<proteinExistence type="inferred from homology"/>
<accession>A0A8J5R5H4</accession>
<sequence length="339" mass="38350">MIIQLFSALLLAVSVTNTQAQCVQSNEPALKAVSDGANRFANNFFKNVKGAELRLANKIFTTNKYELQPEFEDIMIKHFKSKTQPVDFDKPENAAKIINNWSANKTNNRITEIFKADDLRDVSVVLVNAVYFKGKWANKFNPEFTKLAPFYTDEKNWKNVSMMQRHGSFYWGRIREFSAQFIELPYESENPEETLSMFVILPDEINELSKIENDIEKINFTQLPGHRSYVSLSMPKFESESFFDLKSTLQKMGITEIFKNTADLPGILKGPPIKVNKIVQKSYIEVNEEGSEAAATTGLDLISVSAPLEFLINTPFIAKIVSKTTGTVIFSARITSPEA</sequence>
<organism evidence="5 6">
    <name type="scientific">Cotesia typhae</name>
    <dbReference type="NCBI Taxonomy" id="2053667"/>
    <lineage>
        <taxon>Eukaryota</taxon>
        <taxon>Metazoa</taxon>
        <taxon>Ecdysozoa</taxon>
        <taxon>Arthropoda</taxon>
        <taxon>Hexapoda</taxon>
        <taxon>Insecta</taxon>
        <taxon>Pterygota</taxon>
        <taxon>Neoptera</taxon>
        <taxon>Endopterygota</taxon>
        <taxon>Hymenoptera</taxon>
        <taxon>Apocrita</taxon>
        <taxon>Ichneumonoidea</taxon>
        <taxon>Braconidae</taxon>
        <taxon>Microgastrinae</taxon>
        <taxon>Cotesia</taxon>
    </lineage>
</organism>
<evidence type="ECO:0000256" key="1">
    <source>
        <dbReference type="ARBA" id="ARBA00009500"/>
    </source>
</evidence>
<dbReference type="InterPro" id="IPR023796">
    <property type="entry name" value="Serpin_dom"/>
</dbReference>
<keyword evidence="6" id="KW-1185">Reference proteome</keyword>